<evidence type="ECO:0000256" key="5">
    <source>
        <dbReference type="PROSITE-ProRule" id="PRU00042"/>
    </source>
</evidence>
<evidence type="ECO:0000256" key="6">
    <source>
        <dbReference type="SAM" id="MobiDB-lite"/>
    </source>
</evidence>
<evidence type="ECO:0000313" key="8">
    <source>
        <dbReference type="Ensembl" id="ENSANAP00000004675.1"/>
    </source>
</evidence>
<feature type="compositionally biased region" description="Low complexity" evidence="6">
    <location>
        <begin position="69"/>
        <end position="82"/>
    </location>
</feature>
<dbReference type="PANTHER" id="PTHR23235">
    <property type="entry name" value="KRUEPPEL-LIKE TRANSCRIPTION FACTOR"/>
    <property type="match status" value="1"/>
</dbReference>
<protein>
    <recommendedName>
        <fullName evidence="7">C2H2-type domain-containing protein</fullName>
    </recommendedName>
</protein>
<evidence type="ECO:0000256" key="1">
    <source>
        <dbReference type="ARBA" id="ARBA00022723"/>
    </source>
</evidence>
<dbReference type="Gene3D" id="3.30.160.60">
    <property type="entry name" value="Classic Zinc Finger"/>
    <property type="match status" value="1"/>
</dbReference>
<dbReference type="GO" id="GO:0000981">
    <property type="term" value="F:DNA-binding transcription factor activity, RNA polymerase II-specific"/>
    <property type="evidence" value="ECO:0007669"/>
    <property type="project" value="TreeGrafter"/>
</dbReference>
<dbReference type="FunFam" id="3.30.160.60:FF:000926">
    <property type="entry name" value="Kruppel like factor 13"/>
    <property type="match status" value="1"/>
</dbReference>
<dbReference type="InterPro" id="IPR036236">
    <property type="entry name" value="Znf_C2H2_sf"/>
</dbReference>
<dbReference type="SMART" id="SM00355">
    <property type="entry name" value="ZnF_C2H2"/>
    <property type="match status" value="1"/>
</dbReference>
<accession>A0A2K5C7N9</accession>
<keyword evidence="3 5" id="KW-0863">Zinc-finger</keyword>
<dbReference type="Ensembl" id="ENSANAT00000022432.1">
    <property type="protein sequence ID" value="ENSANAP00000004675.1"/>
    <property type="gene ID" value="ENSANAG00000020435.1"/>
</dbReference>
<feature type="domain" description="C2H2-type" evidence="7">
    <location>
        <begin position="30"/>
        <end position="57"/>
    </location>
</feature>
<keyword evidence="1" id="KW-0479">Metal-binding</keyword>
<evidence type="ECO:0000256" key="3">
    <source>
        <dbReference type="ARBA" id="ARBA00022771"/>
    </source>
</evidence>
<feature type="region of interest" description="Disordered" evidence="6">
    <location>
        <begin position="50"/>
        <end position="91"/>
    </location>
</feature>
<keyword evidence="9" id="KW-1185">Reference proteome</keyword>
<reference evidence="8" key="1">
    <citation type="submission" date="2025-08" db="UniProtKB">
        <authorList>
            <consortium name="Ensembl"/>
        </authorList>
    </citation>
    <scope>IDENTIFICATION</scope>
</reference>
<dbReference type="InterPro" id="IPR013087">
    <property type="entry name" value="Znf_C2H2_type"/>
</dbReference>
<evidence type="ECO:0000256" key="4">
    <source>
        <dbReference type="ARBA" id="ARBA00022833"/>
    </source>
</evidence>
<dbReference type="PROSITE" id="PS50157">
    <property type="entry name" value="ZINC_FINGER_C2H2_2"/>
    <property type="match status" value="1"/>
</dbReference>
<evidence type="ECO:0000259" key="7">
    <source>
        <dbReference type="PROSITE" id="PS50157"/>
    </source>
</evidence>
<name>A0A2K5C7N9_AOTNA</name>
<dbReference type="GeneTree" id="ENSGT00940000161911"/>
<dbReference type="PANTHER" id="PTHR23235:SF21">
    <property type="entry name" value="KRUEPPEL-LIKE FACTOR 13"/>
    <property type="match status" value="1"/>
</dbReference>
<dbReference type="Proteomes" id="UP000233020">
    <property type="component" value="Unplaced"/>
</dbReference>
<dbReference type="AlphaFoldDB" id="A0A2K5C7N9"/>
<evidence type="ECO:0000313" key="9">
    <source>
        <dbReference type="Proteomes" id="UP000233020"/>
    </source>
</evidence>
<dbReference type="GO" id="GO:0008270">
    <property type="term" value="F:zinc ion binding"/>
    <property type="evidence" value="ECO:0007669"/>
    <property type="project" value="UniProtKB-KW"/>
</dbReference>
<dbReference type="PROSITE" id="PS00028">
    <property type="entry name" value="ZINC_FINGER_C2H2_1"/>
    <property type="match status" value="1"/>
</dbReference>
<evidence type="ECO:0000256" key="2">
    <source>
        <dbReference type="ARBA" id="ARBA00022737"/>
    </source>
</evidence>
<dbReference type="GO" id="GO:0000978">
    <property type="term" value="F:RNA polymerase II cis-regulatory region sequence-specific DNA binding"/>
    <property type="evidence" value="ECO:0007669"/>
    <property type="project" value="TreeGrafter"/>
</dbReference>
<dbReference type="SUPFAM" id="SSF57667">
    <property type="entry name" value="beta-beta-alpha zinc fingers"/>
    <property type="match status" value="1"/>
</dbReference>
<sequence length="91" mass="10261">RTHTGERPLKFARSDELARRYRTHTDERKFSCPICEKRFMRGDHLTKHARRHASFHPGVLQRRGGGSRAGSLSDYSRSAASSPTLSPANSP</sequence>
<keyword evidence="2" id="KW-0677">Repeat</keyword>
<organism evidence="8 9">
    <name type="scientific">Aotus nancymaae</name>
    <name type="common">Ma's night monkey</name>
    <dbReference type="NCBI Taxonomy" id="37293"/>
    <lineage>
        <taxon>Eukaryota</taxon>
        <taxon>Metazoa</taxon>
        <taxon>Chordata</taxon>
        <taxon>Craniata</taxon>
        <taxon>Vertebrata</taxon>
        <taxon>Euteleostomi</taxon>
        <taxon>Mammalia</taxon>
        <taxon>Eutheria</taxon>
        <taxon>Euarchontoglires</taxon>
        <taxon>Primates</taxon>
        <taxon>Haplorrhini</taxon>
        <taxon>Platyrrhini</taxon>
        <taxon>Aotidae</taxon>
        <taxon>Aotus</taxon>
    </lineage>
</organism>
<dbReference type="OMA" id="HARRHAX"/>
<keyword evidence="4" id="KW-0862">Zinc</keyword>
<proteinExistence type="predicted"/>
<reference evidence="8" key="2">
    <citation type="submission" date="2025-09" db="UniProtKB">
        <authorList>
            <consortium name="Ensembl"/>
        </authorList>
    </citation>
    <scope>IDENTIFICATION</scope>
</reference>